<evidence type="ECO:0000313" key="3">
    <source>
        <dbReference type="EMBL" id="ULT91291.1"/>
    </source>
</evidence>
<gene>
    <name evidence="3" type="ORF">L3Y34_009113</name>
</gene>
<sequence>MRFLKLATVVVVSGVTLFVVYRCYKYGSVFREQKKQEDKREGDSSSGETSGSVSRSASPMTTNKRKKKRHRRRRAARPRTTPTALHESSTDSSVKMLRFLILFATCHTVIQSGFPDYTPYTYPDSMTQSELCGQTKPSFFCDPNNIVSWKKVVSKDGNETIEEEESFMEKELLYVRGETNCSCLRPAMCLKSPPRGFTISIAVVGKMHLDHNETSRDSILQAAKIFADVIRDRQNRGQCDDDMVIFLSTKDEVVYTSIGSSIRIDDSVIKRIAEQGEIFFKKEQYREGLEWMTKQYKHVLKHEKIENLWKWPLPEWVLIALVFFVLVVIVALLVTLIYCCIRFYRRDRRDEYSMVEN</sequence>
<feature type="region of interest" description="Disordered" evidence="1">
    <location>
        <begin position="34"/>
        <end position="89"/>
    </location>
</feature>
<dbReference type="EMBL" id="CP090895">
    <property type="protein sequence ID" value="ULT91291.1"/>
    <property type="molecule type" value="Genomic_DNA"/>
</dbReference>
<keyword evidence="2" id="KW-0812">Transmembrane</keyword>
<evidence type="ECO:0000313" key="4">
    <source>
        <dbReference type="Proteomes" id="UP000827892"/>
    </source>
</evidence>
<dbReference type="Pfam" id="PF17175">
    <property type="entry name" value="MOLO1"/>
    <property type="match status" value="1"/>
</dbReference>
<proteinExistence type="predicted"/>
<dbReference type="PANTHER" id="PTHR33748">
    <property type="entry name" value="PROTEIN CBG04600"/>
    <property type="match status" value="1"/>
</dbReference>
<keyword evidence="2" id="KW-1133">Transmembrane helix</keyword>
<dbReference type="GO" id="GO:0005892">
    <property type="term" value="C:acetylcholine-gated channel complex"/>
    <property type="evidence" value="ECO:0007669"/>
    <property type="project" value="InterPro"/>
</dbReference>
<feature type="compositionally biased region" description="Low complexity" evidence="1">
    <location>
        <begin position="44"/>
        <end position="58"/>
    </location>
</feature>
<feature type="transmembrane region" description="Helical" evidence="2">
    <location>
        <begin position="316"/>
        <end position="341"/>
    </location>
</feature>
<feature type="compositionally biased region" description="Basic and acidic residues" evidence="1">
    <location>
        <begin position="34"/>
        <end position="43"/>
    </location>
</feature>
<keyword evidence="2" id="KW-0472">Membrane</keyword>
<accession>A0AAE9D1K7</accession>
<reference evidence="3 4" key="1">
    <citation type="submission" date="2022-02" db="EMBL/GenBank/DDBJ databases">
        <title>Chromosome-level reference genomes for two strains of Caenorhabditis briggsae: an improved platform for comparative genomics.</title>
        <authorList>
            <person name="Stevens L."/>
            <person name="Andersen E.C."/>
        </authorList>
    </citation>
    <scope>NUCLEOTIDE SEQUENCE [LARGE SCALE GENOMIC DNA]</scope>
    <source>
        <strain evidence="3">QX1410_ONT</strain>
        <tissue evidence="3">Whole-organism</tissue>
    </source>
</reference>
<evidence type="ECO:0000256" key="2">
    <source>
        <dbReference type="SAM" id="Phobius"/>
    </source>
</evidence>
<evidence type="ECO:0000256" key="1">
    <source>
        <dbReference type="SAM" id="MobiDB-lite"/>
    </source>
</evidence>
<dbReference type="AlphaFoldDB" id="A0AAE9D1K7"/>
<name>A0AAE9D1K7_CAEBR</name>
<dbReference type="InterPro" id="IPR033438">
    <property type="entry name" value="MOLO1"/>
</dbReference>
<dbReference type="Gene3D" id="3.10.310.50">
    <property type="match status" value="1"/>
</dbReference>
<feature type="compositionally biased region" description="Basic residues" evidence="1">
    <location>
        <begin position="63"/>
        <end position="77"/>
    </location>
</feature>
<organism evidence="3 4">
    <name type="scientific">Caenorhabditis briggsae</name>
    <dbReference type="NCBI Taxonomy" id="6238"/>
    <lineage>
        <taxon>Eukaryota</taxon>
        <taxon>Metazoa</taxon>
        <taxon>Ecdysozoa</taxon>
        <taxon>Nematoda</taxon>
        <taxon>Chromadorea</taxon>
        <taxon>Rhabditida</taxon>
        <taxon>Rhabditina</taxon>
        <taxon>Rhabditomorpha</taxon>
        <taxon>Rhabditoidea</taxon>
        <taxon>Rhabditidae</taxon>
        <taxon>Peloderinae</taxon>
        <taxon>Caenorhabditis</taxon>
    </lineage>
</organism>
<dbReference type="Proteomes" id="UP000827892">
    <property type="component" value="Chromosome V"/>
</dbReference>
<dbReference type="PANTHER" id="PTHR33748:SF5">
    <property type="entry name" value="GROUND-LIKE DOMAIN-CONTAINING PROTEIN"/>
    <property type="match status" value="1"/>
</dbReference>
<protein>
    <submittedName>
        <fullName evidence="3">Uncharacterized protein</fullName>
    </submittedName>
</protein>